<proteinExistence type="predicted"/>
<feature type="compositionally biased region" description="Low complexity" evidence="2">
    <location>
        <begin position="284"/>
        <end position="306"/>
    </location>
</feature>
<dbReference type="RefSeq" id="XP_011270318.1">
    <property type="nucleotide sequence ID" value="XM_011272016.1"/>
</dbReference>
<dbReference type="Proteomes" id="UP000008743">
    <property type="component" value="Unassembled WGS sequence"/>
</dbReference>
<dbReference type="Pfam" id="PF00621">
    <property type="entry name" value="RhoGEF"/>
    <property type="match status" value="1"/>
</dbReference>
<dbReference type="EMBL" id="KE346364">
    <property type="protein sequence ID" value="KJE92858.1"/>
    <property type="molecule type" value="Genomic_DNA"/>
</dbReference>
<dbReference type="Gene3D" id="2.30.29.30">
    <property type="entry name" value="Pleckstrin-homology domain (PH domain)/Phosphotyrosine-binding domain (PTB)"/>
    <property type="match status" value="1"/>
</dbReference>
<dbReference type="PANTHER" id="PTHR12673">
    <property type="entry name" value="FACIOGENITAL DYSPLASIA PROTEIN"/>
    <property type="match status" value="1"/>
</dbReference>
<dbReference type="InterPro" id="IPR001331">
    <property type="entry name" value="GDS_CDC24_CS"/>
</dbReference>
<dbReference type="GO" id="GO:0005737">
    <property type="term" value="C:cytoplasm"/>
    <property type="evidence" value="ECO:0007669"/>
    <property type="project" value="TreeGrafter"/>
</dbReference>
<feature type="compositionally biased region" description="Low complexity" evidence="2">
    <location>
        <begin position="59"/>
        <end position="89"/>
    </location>
</feature>
<dbReference type="PANTHER" id="PTHR12673:SF159">
    <property type="entry name" value="LD03170P"/>
    <property type="match status" value="1"/>
</dbReference>
<dbReference type="PROSITE" id="PS50096">
    <property type="entry name" value="IQ"/>
    <property type="match status" value="1"/>
</dbReference>
<dbReference type="STRING" id="595528.E9C618"/>
<feature type="compositionally biased region" description="Low complexity" evidence="2">
    <location>
        <begin position="17"/>
        <end position="32"/>
    </location>
</feature>
<dbReference type="OrthoDB" id="4066896at2759"/>
<keyword evidence="5" id="KW-1185">Reference proteome</keyword>
<feature type="compositionally biased region" description="Low complexity" evidence="2">
    <location>
        <begin position="199"/>
        <end position="213"/>
    </location>
</feature>
<name>E9C618_CAPO3</name>
<feature type="coiled-coil region" evidence="1">
    <location>
        <begin position="334"/>
        <end position="375"/>
    </location>
</feature>
<dbReference type="InterPro" id="IPR051092">
    <property type="entry name" value="FYVE_RhoGEF_PH"/>
</dbReference>
<reference evidence="5" key="1">
    <citation type="submission" date="2011-02" db="EMBL/GenBank/DDBJ databases">
        <title>The Genome Sequence of Capsaspora owczarzaki ATCC 30864.</title>
        <authorList>
            <person name="Russ C."/>
            <person name="Cuomo C."/>
            <person name="Burger G."/>
            <person name="Gray M.W."/>
            <person name="Holland P.W.H."/>
            <person name="King N."/>
            <person name="Lang F.B.F."/>
            <person name="Roger A.J."/>
            <person name="Ruiz-Trillo I."/>
            <person name="Young S.K."/>
            <person name="Zeng Q."/>
            <person name="Gargeya S."/>
            <person name="Alvarado L."/>
            <person name="Berlin A."/>
            <person name="Chapman S.B."/>
            <person name="Chen Z."/>
            <person name="Freedman E."/>
            <person name="Gellesch M."/>
            <person name="Goldberg J."/>
            <person name="Griggs A."/>
            <person name="Gujja S."/>
            <person name="Heilman E."/>
            <person name="Heiman D."/>
            <person name="Howarth C."/>
            <person name="Mehta T."/>
            <person name="Neiman D."/>
            <person name="Pearson M."/>
            <person name="Roberts A."/>
            <person name="Saif S."/>
            <person name="Shea T."/>
            <person name="Shenoy N."/>
            <person name="Sisk P."/>
            <person name="Stolte C."/>
            <person name="Sykes S."/>
            <person name="White J."/>
            <person name="Yandava C."/>
            <person name="Haas B."/>
            <person name="Nusbaum C."/>
            <person name="Birren B."/>
        </authorList>
    </citation>
    <scope>NUCLEOTIDE SEQUENCE</scope>
    <source>
        <strain evidence="5">ATCC 30864</strain>
    </source>
</reference>
<feature type="compositionally biased region" description="Polar residues" evidence="2">
    <location>
        <begin position="147"/>
        <end position="160"/>
    </location>
</feature>
<dbReference type="GO" id="GO:0005085">
    <property type="term" value="F:guanyl-nucleotide exchange factor activity"/>
    <property type="evidence" value="ECO:0007669"/>
    <property type="project" value="InterPro"/>
</dbReference>
<feature type="region of interest" description="Disordered" evidence="2">
    <location>
        <begin position="241"/>
        <end position="329"/>
    </location>
</feature>
<accession>E9C618</accession>
<sequence length="1079" mass="115895">MDASRTNRKPEQPINITTPVSPRSSPTPSRRPLLGLFGRSQSAEKLVDTVATDSAAPPQQLSRMGSSSPSMRPLEDSGSPSPRGSPSAARRNRLSIFLTGVTDDSSSSDVPPARPHDMGRSGSRRSASISSGTNHRYSQAIYDEEVSYSTSLNNSRSQSPLPREREEDEDSLLNYKIGVRRATGGSAPSRAQAAALRITTSASNSSDDTSSSNPLSPRSTGIASSFFKAMGWRRYDETNRSNTALGSSSSSSLTAGSTTTNNNNSSSNNSGGSPTLQPYPGGRSLKSGSASSSRSDVSVVSESVASLPDVDAGTSSASSSPSYNSGMPNVHDEVAILRLKCEDLTNRHEQSEQKARAQQRTIATLQGEMSRLTSKSESAVQLTRDLLALLQQHRIAIPPKLADSVKLVTGAAAPVSTSAVPLAAPSSAPSAAGVRKSIIGATISVNGAAPTSVGSGAAAAARASSIFNKPPAAPSSAGPAPASKPVVAPASAPVTAAAAAQKAPITAAAAAAAATTASPPATSAAAGSANPYNIPRLVKVQAQVRGFLARRNHKRAVRRSLVVGELLATEMTYVKTLRTIERWYLKPLTAYALQAPGHETVILSLDEIERVFGKVPDMLKVHAEFLTKLQERMDRWNVHQTIGQLVINLASQLEIYTAYVNNFTAASLIINSHKNDSNFKKFLEDKRDFHGIKEALADLLITPVQRIPRYSLLLEQILKYTASSSPDYNLLRGALEKIKRVAEMINECKRAAQIVEDIEARLTGCPEPLFVPDRQLMLDCDVVELKDGRPKLRHLFLFNDILLCATPRDRSGSFSIIGGQPKPGTGQLPGIGSPNLGQYQFKLLHSLSDIDVREPDSVSFASSGGSTVTSVGYSRDDEFLAEFRSPLQIIHWKTTGKETYILLFRSPDLVATWIARMNVLKKQREEFRARQNSFRQSVIKKRDSLKKKARGARSAIPKFDDKPAPTASKGKPAAGSPHTSTSSTESIAQRLRELINSRGDVDGTPIGEIRERIAELEKEIAVEEQILVGVAKVRRMYEAQSAKMPNTEIDRQSTEATKRVEELRAELVLCNTALQLHSG</sequence>
<evidence type="ECO:0000256" key="2">
    <source>
        <dbReference type="SAM" id="MobiDB-lite"/>
    </source>
</evidence>
<feature type="region of interest" description="Disordered" evidence="2">
    <location>
        <begin position="939"/>
        <end position="986"/>
    </location>
</feature>
<dbReference type="InterPro" id="IPR011993">
    <property type="entry name" value="PH-like_dom_sf"/>
</dbReference>
<feature type="domain" description="DH" evidence="3">
    <location>
        <begin position="558"/>
        <end position="748"/>
    </location>
</feature>
<dbReference type="RefSeq" id="XP_004363477.1">
    <property type="nucleotide sequence ID" value="XM_004363420.2"/>
</dbReference>
<dbReference type="CDD" id="cd00160">
    <property type="entry name" value="RhoGEF"/>
    <property type="match status" value="1"/>
</dbReference>
<dbReference type="eggNOG" id="KOG3522">
    <property type="taxonomic scope" value="Eukaryota"/>
</dbReference>
<dbReference type="SUPFAM" id="SSF50729">
    <property type="entry name" value="PH domain-like"/>
    <property type="match status" value="1"/>
</dbReference>
<organism evidence="4 5">
    <name type="scientific">Capsaspora owczarzaki (strain ATCC 30864)</name>
    <dbReference type="NCBI Taxonomy" id="595528"/>
    <lineage>
        <taxon>Eukaryota</taxon>
        <taxon>Filasterea</taxon>
        <taxon>Capsaspora</taxon>
    </lineage>
</organism>
<dbReference type="Pfam" id="PF19057">
    <property type="entry name" value="PH_19"/>
    <property type="match status" value="1"/>
</dbReference>
<dbReference type="PhylomeDB" id="E9C618"/>
<feature type="compositionally biased region" description="Low complexity" evidence="2">
    <location>
        <begin position="120"/>
        <end position="132"/>
    </location>
</feature>
<dbReference type="InterPro" id="IPR035899">
    <property type="entry name" value="DBL_dom_sf"/>
</dbReference>
<feature type="compositionally biased region" description="Polar residues" evidence="2">
    <location>
        <begin position="977"/>
        <end position="986"/>
    </location>
</feature>
<keyword evidence="1" id="KW-0175">Coiled coil</keyword>
<dbReference type="InterPro" id="IPR000219">
    <property type="entry name" value="DH_dom"/>
</dbReference>
<dbReference type="GO" id="GO:0035556">
    <property type="term" value="P:intracellular signal transduction"/>
    <property type="evidence" value="ECO:0007669"/>
    <property type="project" value="InterPro"/>
</dbReference>
<dbReference type="SUPFAM" id="SSF48065">
    <property type="entry name" value="DBL homology domain (DH-domain)"/>
    <property type="match status" value="1"/>
</dbReference>
<dbReference type="PROSITE" id="PS50010">
    <property type="entry name" value="DH_2"/>
    <property type="match status" value="1"/>
</dbReference>
<dbReference type="AlphaFoldDB" id="E9C618"/>
<dbReference type="OMA" id="HTINSIP"/>
<feature type="region of interest" description="Disordered" evidence="2">
    <location>
        <begin position="1"/>
        <end position="220"/>
    </location>
</feature>
<evidence type="ECO:0000256" key="1">
    <source>
        <dbReference type="SAM" id="Coils"/>
    </source>
</evidence>
<feature type="compositionally biased region" description="Low complexity" evidence="2">
    <location>
        <begin position="241"/>
        <end position="273"/>
    </location>
</feature>
<dbReference type="InParanoid" id="E9C618"/>
<evidence type="ECO:0000313" key="5">
    <source>
        <dbReference type="Proteomes" id="UP000008743"/>
    </source>
</evidence>
<feature type="compositionally biased region" description="Low complexity" evidence="2">
    <location>
        <begin position="315"/>
        <end position="325"/>
    </location>
</feature>
<gene>
    <name evidence="4" type="ORF">CAOG_003749</name>
</gene>
<feature type="coiled-coil region" evidence="1">
    <location>
        <begin position="1006"/>
        <end position="1066"/>
    </location>
</feature>
<protein>
    <recommendedName>
        <fullName evidence="3">DH domain-containing protein</fullName>
    </recommendedName>
</protein>
<evidence type="ECO:0000313" key="4">
    <source>
        <dbReference type="EMBL" id="KJE92858.1"/>
    </source>
</evidence>
<evidence type="ECO:0000259" key="3">
    <source>
        <dbReference type="PROSITE" id="PS50010"/>
    </source>
</evidence>
<dbReference type="Gene3D" id="1.20.900.10">
    <property type="entry name" value="Dbl homology (DH) domain"/>
    <property type="match status" value="1"/>
</dbReference>
<dbReference type="PROSITE" id="PS00741">
    <property type="entry name" value="DH_1"/>
    <property type="match status" value="1"/>
</dbReference>
<dbReference type="SMART" id="SM00325">
    <property type="entry name" value="RhoGEF"/>
    <property type="match status" value="1"/>
</dbReference>